<evidence type="ECO:0000256" key="3">
    <source>
        <dbReference type="ARBA" id="ARBA00022692"/>
    </source>
</evidence>
<dbReference type="GO" id="GO:0005886">
    <property type="term" value="C:plasma membrane"/>
    <property type="evidence" value="ECO:0007669"/>
    <property type="project" value="UniProtKB-SubCell"/>
</dbReference>
<dbReference type="Pfam" id="PF09678">
    <property type="entry name" value="Caa3_CtaG"/>
    <property type="match status" value="1"/>
</dbReference>
<organism evidence="8 9">
    <name type="scientific">Corynebacterium matruchotii</name>
    <dbReference type="NCBI Taxonomy" id="43768"/>
    <lineage>
        <taxon>Bacteria</taxon>
        <taxon>Bacillati</taxon>
        <taxon>Actinomycetota</taxon>
        <taxon>Actinomycetes</taxon>
        <taxon>Mycobacteriales</taxon>
        <taxon>Corynebacteriaceae</taxon>
        <taxon>Corynebacterium</taxon>
    </lineage>
</organism>
<reference evidence="8 9" key="1">
    <citation type="submission" date="2018-06" db="EMBL/GenBank/DDBJ databases">
        <authorList>
            <consortium name="Pathogen Informatics"/>
            <person name="Doyle S."/>
        </authorList>
    </citation>
    <scope>NUCLEOTIDE SEQUENCE [LARGE SCALE GENOMIC DNA]</scope>
    <source>
        <strain evidence="8 9">NCTC10254</strain>
    </source>
</reference>
<comment type="subcellular location">
    <subcellularLocation>
        <location evidence="1">Cell membrane</location>
        <topology evidence="1">Multi-pass membrane protein</topology>
    </subcellularLocation>
</comment>
<feature type="transmembrane region" description="Helical" evidence="6">
    <location>
        <begin position="210"/>
        <end position="228"/>
    </location>
</feature>
<proteinExistence type="predicted"/>
<dbReference type="GO" id="GO:0006825">
    <property type="term" value="P:copper ion transport"/>
    <property type="evidence" value="ECO:0007669"/>
    <property type="project" value="InterPro"/>
</dbReference>
<feature type="transmembrane region" description="Helical" evidence="6">
    <location>
        <begin position="248"/>
        <end position="266"/>
    </location>
</feature>
<dbReference type="InterPro" id="IPR019108">
    <property type="entry name" value="Caa3_assmbl_CtaG-rel"/>
</dbReference>
<evidence type="ECO:0000256" key="4">
    <source>
        <dbReference type="ARBA" id="ARBA00022989"/>
    </source>
</evidence>
<feature type="transmembrane region" description="Helical" evidence="6">
    <location>
        <begin position="409"/>
        <end position="433"/>
    </location>
</feature>
<dbReference type="InterPro" id="IPR008457">
    <property type="entry name" value="Cu-R_CopD_dom"/>
</dbReference>
<keyword evidence="3 6" id="KW-0812">Transmembrane</keyword>
<feature type="transmembrane region" description="Helical" evidence="6">
    <location>
        <begin position="179"/>
        <end position="198"/>
    </location>
</feature>
<name>A0A3S5BPI2_9CORY</name>
<evidence type="ECO:0000313" key="9">
    <source>
        <dbReference type="Proteomes" id="UP000249886"/>
    </source>
</evidence>
<evidence type="ECO:0000313" key="8">
    <source>
        <dbReference type="EMBL" id="SPW33986.1"/>
    </source>
</evidence>
<dbReference type="GeneID" id="84574500"/>
<protein>
    <submittedName>
        <fullName evidence="8">Copper resistance D domain-containing protein/Cytochrome c oxidase caa3 assembly factor (Caa3_CtaG)</fullName>
    </submittedName>
</protein>
<keyword evidence="4 6" id="KW-1133">Transmembrane helix</keyword>
<feature type="transmembrane region" description="Helical" evidence="6">
    <location>
        <begin position="12"/>
        <end position="36"/>
    </location>
</feature>
<feature type="transmembrane region" description="Helical" evidence="6">
    <location>
        <begin position="278"/>
        <end position="298"/>
    </location>
</feature>
<feature type="transmembrane region" description="Helical" evidence="6">
    <location>
        <begin position="439"/>
        <end position="459"/>
    </location>
</feature>
<feature type="transmembrane region" description="Helical" evidence="6">
    <location>
        <begin position="318"/>
        <end position="337"/>
    </location>
</feature>
<evidence type="ECO:0000256" key="2">
    <source>
        <dbReference type="ARBA" id="ARBA00022475"/>
    </source>
</evidence>
<evidence type="ECO:0000256" key="1">
    <source>
        <dbReference type="ARBA" id="ARBA00004651"/>
    </source>
</evidence>
<gene>
    <name evidence="8" type="primary">copD</name>
    <name evidence="8" type="ORF">NCTC10254_02526</name>
</gene>
<dbReference type="AlphaFoldDB" id="A0A3S5BPI2"/>
<feature type="transmembrane region" description="Helical" evidence="6">
    <location>
        <begin position="152"/>
        <end position="170"/>
    </location>
</feature>
<dbReference type="PANTHER" id="PTHR34820:SF4">
    <property type="entry name" value="INNER MEMBRANE PROTEIN YEBZ"/>
    <property type="match status" value="1"/>
</dbReference>
<feature type="transmembrane region" description="Helical" evidence="6">
    <location>
        <begin position="560"/>
        <end position="583"/>
    </location>
</feature>
<feature type="domain" description="Copper resistance protein D" evidence="7">
    <location>
        <begin position="241"/>
        <end position="336"/>
    </location>
</feature>
<evidence type="ECO:0000256" key="6">
    <source>
        <dbReference type="SAM" id="Phobius"/>
    </source>
</evidence>
<feature type="transmembrane region" description="Helical" evidence="6">
    <location>
        <begin position="61"/>
        <end position="82"/>
    </location>
</feature>
<keyword evidence="2" id="KW-1003">Cell membrane</keyword>
<dbReference type="InterPro" id="IPR032694">
    <property type="entry name" value="CopC/D"/>
</dbReference>
<keyword evidence="5 6" id="KW-0472">Membrane</keyword>
<evidence type="ECO:0000256" key="5">
    <source>
        <dbReference type="ARBA" id="ARBA00023136"/>
    </source>
</evidence>
<evidence type="ECO:0000259" key="7">
    <source>
        <dbReference type="Pfam" id="PF05425"/>
    </source>
</evidence>
<accession>A0A3S5BPI2</accession>
<dbReference type="Proteomes" id="UP000249886">
    <property type="component" value="Unassembled WGS sequence"/>
</dbReference>
<feature type="transmembrane region" description="Helical" evidence="6">
    <location>
        <begin position="608"/>
        <end position="629"/>
    </location>
</feature>
<dbReference type="RefSeq" id="WP_005525937.1">
    <property type="nucleotide sequence ID" value="NZ_CAUOYC010000016.1"/>
</dbReference>
<feature type="transmembrane region" description="Helical" evidence="6">
    <location>
        <begin position="103"/>
        <end position="123"/>
    </location>
</feature>
<comment type="caution">
    <text evidence="8">The sequence shown here is derived from an EMBL/GenBank/DDBJ whole genome shotgun (WGS) entry which is preliminary data.</text>
</comment>
<dbReference type="Pfam" id="PF05425">
    <property type="entry name" value="CopD"/>
    <property type="match status" value="1"/>
</dbReference>
<sequence>MVETKSSRGARITWPLYLLFFLIAGVTGAIISWGFLTESLAVLGIPDPGPITTAGLPLLRAGAWLLAALSVGSFLFASFLLSPRQGDIRRAYLTVDGLIASRTGAVAALVFALIGIIMVPLVLSDVSGQSITEAIKPANWFVALNQVADAKAWLISAMIALVVGGAALIAPRTWMWQPVWLVGAILIVAPQGLSGHSAAGGDHDYGTNSLLWHVLFMMLWVGGLMALIAHGRRLGPNLQLAVRRYSMIAATSMVAMAISGVINAAIRVRFEDLFTSDYGRVIVAKTVLTFALAIFGWWHRTATIPRLTSGNSSPFIRVAVVEVLVMAATIGVAVSLGRTPPPPPRVVDLSPMALTMGYDLTFEPTVWSVWTIWRFDIMFTTLGIFLTIGYLYGLYRLKQLGEAWPWQRTFWWLLGSITLALAMSSGIGLYMPAMFSMHMVAHMMLSMVIPVFLVLGAPLQMILTVTAPNPEEPGLHEWVQAFIQSTTLKFLFHPAVNTIQFLTFFYVLYITPWYDLMVKEHAGHLIMNWVFLLSGYIYYWDMIGSDPKPRENTVLRRLAWLVFSMPVHLYFGVYLMQLSQILAEDFYRTLGLPWDIDLLHDQDVGGGIAWASGSFPLVVVFGALFLQWLKEDRNEAKAYDQRADDTEDEDLEAYNQMLARMNKNVS</sequence>
<feature type="transmembrane region" description="Helical" evidence="6">
    <location>
        <begin position="490"/>
        <end position="509"/>
    </location>
</feature>
<feature type="transmembrane region" description="Helical" evidence="6">
    <location>
        <begin position="377"/>
        <end position="397"/>
    </location>
</feature>
<feature type="transmembrane region" description="Helical" evidence="6">
    <location>
        <begin position="521"/>
        <end position="539"/>
    </location>
</feature>
<dbReference type="EMBL" id="UARK01000035">
    <property type="protein sequence ID" value="SPW33986.1"/>
    <property type="molecule type" value="Genomic_DNA"/>
</dbReference>
<dbReference type="PANTHER" id="PTHR34820">
    <property type="entry name" value="INNER MEMBRANE PROTEIN YEBZ"/>
    <property type="match status" value="1"/>
</dbReference>